<dbReference type="InterPro" id="IPR053142">
    <property type="entry name" value="PchR_regulatory_protein"/>
</dbReference>
<evidence type="ECO:0000313" key="6">
    <source>
        <dbReference type="Proteomes" id="UP000014155"/>
    </source>
</evidence>
<dbReference type="SMART" id="SM00342">
    <property type="entry name" value="HTH_ARAC"/>
    <property type="match status" value="1"/>
</dbReference>
<dbReference type="EMBL" id="AORV01000018">
    <property type="protein sequence ID" value="EMS73533.1"/>
    <property type="molecule type" value="Genomic_DNA"/>
</dbReference>
<dbReference type="AlphaFoldDB" id="S0FY69"/>
<dbReference type="Gene3D" id="1.10.10.60">
    <property type="entry name" value="Homeodomain-like"/>
    <property type="match status" value="1"/>
</dbReference>
<feature type="domain" description="HTH araC/xylS-type" evidence="4">
    <location>
        <begin position="219"/>
        <end position="317"/>
    </location>
</feature>
<reference evidence="5 6" key="1">
    <citation type="journal article" date="2013" name="Genome Announc.">
        <title>Draft Genome Sequence of the Cellulolytic, Mesophilic, Anaerobic Bacterium Clostridium termitidis Strain CT1112 (DSM 5398).</title>
        <authorList>
            <person name="Lal S."/>
            <person name="Ramachandran U."/>
            <person name="Zhang X."/>
            <person name="Munir R."/>
            <person name="Sparling R."/>
            <person name="Levin D.B."/>
        </authorList>
    </citation>
    <scope>NUCLEOTIDE SEQUENCE [LARGE SCALE GENOMIC DNA]</scope>
    <source>
        <strain evidence="5 6">CT1112</strain>
    </source>
</reference>
<dbReference type="InterPro" id="IPR020449">
    <property type="entry name" value="Tscrpt_reg_AraC-type_HTH"/>
</dbReference>
<dbReference type="Proteomes" id="UP000014155">
    <property type="component" value="Unassembled WGS sequence"/>
</dbReference>
<evidence type="ECO:0000313" key="5">
    <source>
        <dbReference type="EMBL" id="EMS73533.1"/>
    </source>
</evidence>
<dbReference type="GO" id="GO:0003700">
    <property type="term" value="F:DNA-binding transcription factor activity"/>
    <property type="evidence" value="ECO:0007669"/>
    <property type="project" value="InterPro"/>
</dbReference>
<dbReference type="InterPro" id="IPR018060">
    <property type="entry name" value="HTH_AraC"/>
</dbReference>
<dbReference type="Pfam" id="PF12833">
    <property type="entry name" value="HTH_18"/>
    <property type="match status" value="1"/>
</dbReference>
<keyword evidence="6" id="KW-1185">Reference proteome</keyword>
<proteinExistence type="predicted"/>
<keyword evidence="3" id="KW-0804">Transcription</keyword>
<dbReference type="PATRIC" id="fig|1195236.3.peg.813"/>
<dbReference type="PRINTS" id="PR00032">
    <property type="entry name" value="HTHARAC"/>
</dbReference>
<dbReference type="STRING" id="1195236.CTER_0495"/>
<keyword evidence="1" id="KW-0805">Transcription regulation</keyword>
<keyword evidence="2 5" id="KW-0238">DNA-binding</keyword>
<dbReference type="GO" id="GO:0043565">
    <property type="term" value="F:sequence-specific DNA binding"/>
    <property type="evidence" value="ECO:0007669"/>
    <property type="project" value="InterPro"/>
</dbReference>
<dbReference type="PANTHER" id="PTHR47893:SF1">
    <property type="entry name" value="REGULATORY PROTEIN PCHR"/>
    <property type="match status" value="1"/>
</dbReference>
<organism evidence="5 6">
    <name type="scientific">Ruminiclostridium cellobioparum subsp. termitidis CT1112</name>
    <dbReference type="NCBI Taxonomy" id="1195236"/>
    <lineage>
        <taxon>Bacteria</taxon>
        <taxon>Bacillati</taxon>
        <taxon>Bacillota</taxon>
        <taxon>Clostridia</taxon>
        <taxon>Eubacteriales</taxon>
        <taxon>Oscillospiraceae</taxon>
        <taxon>Ruminiclostridium</taxon>
    </lineage>
</organism>
<dbReference type="RefSeq" id="WP_004623845.1">
    <property type="nucleotide sequence ID" value="NZ_AORV01000018.1"/>
</dbReference>
<accession>S0FY69</accession>
<protein>
    <submittedName>
        <fullName evidence="5">AraC-type DNA-binding domain-containing protein</fullName>
    </submittedName>
</protein>
<evidence type="ECO:0000256" key="1">
    <source>
        <dbReference type="ARBA" id="ARBA00023015"/>
    </source>
</evidence>
<sequence length="320" mass="36529">MSILTREKDYYSSEISLVSQSGDCSVYKMSGDYGDGIMTCYQVFPGVELIYNDFHTDDCFHNTHTCEDIMEINHCRQGRFECDFCDGSCVYLEEGDLSVNMLGVKARNSCFPLEHYHGVSVVIELPEAARSISRVLSDISIDLYDLRDRLCANNRCFIMRATDTVEHIFSELYKVPDQIKKGYFKLKVLELLLFLSVVDVSDILERRRYFQKSQVDSIKAIKEYMISNLEYHYTLEELSVRFDIPLTAMKLCFKGVYGTSVYAFIRSYRMQAAASMLRRSGESISSIAGKVGYVNSSKFAAAFKEVIGMSPLEYRNNTAS</sequence>
<name>S0FY69_RUMCE</name>
<evidence type="ECO:0000256" key="3">
    <source>
        <dbReference type="ARBA" id="ARBA00023163"/>
    </source>
</evidence>
<evidence type="ECO:0000259" key="4">
    <source>
        <dbReference type="PROSITE" id="PS01124"/>
    </source>
</evidence>
<dbReference type="InterPro" id="IPR009057">
    <property type="entry name" value="Homeodomain-like_sf"/>
</dbReference>
<gene>
    <name evidence="5" type="ORF">CTER_0495</name>
</gene>
<dbReference type="eggNOG" id="COG2207">
    <property type="taxonomic scope" value="Bacteria"/>
</dbReference>
<evidence type="ECO:0000256" key="2">
    <source>
        <dbReference type="ARBA" id="ARBA00023125"/>
    </source>
</evidence>
<dbReference type="PANTHER" id="PTHR47893">
    <property type="entry name" value="REGULATORY PROTEIN PCHR"/>
    <property type="match status" value="1"/>
</dbReference>
<dbReference type="PROSITE" id="PS01124">
    <property type="entry name" value="HTH_ARAC_FAMILY_2"/>
    <property type="match status" value="1"/>
</dbReference>
<dbReference type="SUPFAM" id="SSF46689">
    <property type="entry name" value="Homeodomain-like"/>
    <property type="match status" value="1"/>
</dbReference>
<comment type="caution">
    <text evidence="5">The sequence shown here is derived from an EMBL/GenBank/DDBJ whole genome shotgun (WGS) entry which is preliminary data.</text>
</comment>